<dbReference type="Pfam" id="PF01494">
    <property type="entry name" value="FAD_binding_3"/>
    <property type="match status" value="1"/>
</dbReference>
<dbReference type="InterPro" id="IPR002938">
    <property type="entry name" value="FAD-bd"/>
</dbReference>
<keyword evidence="6" id="KW-0503">Monooxygenase</keyword>
<feature type="compositionally biased region" description="Basic residues" evidence="4">
    <location>
        <begin position="519"/>
        <end position="553"/>
    </location>
</feature>
<evidence type="ECO:0000256" key="1">
    <source>
        <dbReference type="ARBA" id="ARBA00001974"/>
    </source>
</evidence>
<keyword evidence="3" id="KW-0274">FAD</keyword>
<reference evidence="6 7" key="1">
    <citation type="submission" date="2018-04" db="EMBL/GenBank/DDBJ databases">
        <title>Genome of Nocardioides gansuensis WSJ-1.</title>
        <authorList>
            <person name="Wu S."/>
            <person name="Wang G."/>
        </authorList>
    </citation>
    <scope>NUCLEOTIDE SEQUENCE [LARGE SCALE GENOMIC DNA]</scope>
    <source>
        <strain evidence="6 7">WSJ-1</strain>
    </source>
</reference>
<comment type="cofactor">
    <cofactor evidence="1">
        <name>FAD</name>
        <dbReference type="ChEBI" id="CHEBI:57692"/>
    </cofactor>
</comment>
<keyword evidence="2" id="KW-0285">Flavoprotein</keyword>
<comment type="caution">
    <text evidence="6">The sequence shown here is derived from an EMBL/GenBank/DDBJ whole genome shotgun (WGS) entry which is preliminary data.</text>
</comment>
<feature type="region of interest" description="Disordered" evidence="4">
    <location>
        <begin position="497"/>
        <end position="553"/>
    </location>
</feature>
<evidence type="ECO:0000313" key="6">
    <source>
        <dbReference type="EMBL" id="PVG83773.1"/>
    </source>
</evidence>
<dbReference type="PANTHER" id="PTHR43004:SF19">
    <property type="entry name" value="BINDING MONOOXYGENASE, PUTATIVE (JCVI)-RELATED"/>
    <property type="match status" value="1"/>
</dbReference>
<evidence type="ECO:0000256" key="3">
    <source>
        <dbReference type="ARBA" id="ARBA00022827"/>
    </source>
</evidence>
<name>A0A2T8FDK0_9ACTN</name>
<protein>
    <submittedName>
        <fullName evidence="6">FAD-binding monooxygenase</fullName>
    </submittedName>
</protein>
<feature type="domain" description="FAD-binding" evidence="5">
    <location>
        <begin position="26"/>
        <end position="363"/>
    </location>
</feature>
<dbReference type="GO" id="GO:0016709">
    <property type="term" value="F:oxidoreductase activity, acting on paired donors, with incorporation or reduction of molecular oxygen, NAD(P)H as one donor, and incorporation of one atom of oxygen"/>
    <property type="evidence" value="ECO:0007669"/>
    <property type="project" value="UniProtKB-ARBA"/>
</dbReference>
<feature type="compositionally biased region" description="Low complexity" evidence="4">
    <location>
        <begin position="497"/>
        <end position="511"/>
    </location>
</feature>
<accession>A0A2T8FDK0</accession>
<dbReference type="Gene3D" id="3.30.70.2450">
    <property type="match status" value="1"/>
</dbReference>
<dbReference type="PANTHER" id="PTHR43004">
    <property type="entry name" value="TRK SYSTEM POTASSIUM UPTAKE PROTEIN"/>
    <property type="match status" value="1"/>
</dbReference>
<evidence type="ECO:0000256" key="4">
    <source>
        <dbReference type="SAM" id="MobiDB-lite"/>
    </source>
</evidence>
<keyword evidence="6" id="KW-0560">Oxidoreductase</keyword>
<dbReference type="SUPFAM" id="SSF51905">
    <property type="entry name" value="FAD/NAD(P)-binding domain"/>
    <property type="match status" value="1"/>
</dbReference>
<evidence type="ECO:0000313" key="7">
    <source>
        <dbReference type="Proteomes" id="UP000246018"/>
    </source>
</evidence>
<dbReference type="Proteomes" id="UP000246018">
    <property type="component" value="Unassembled WGS sequence"/>
</dbReference>
<dbReference type="PRINTS" id="PR00420">
    <property type="entry name" value="RNGMNOXGNASE"/>
</dbReference>
<dbReference type="InterPro" id="IPR050641">
    <property type="entry name" value="RIFMO-like"/>
</dbReference>
<gene>
    <name evidence="6" type="ORF">DDE18_05525</name>
</gene>
<evidence type="ECO:0000259" key="5">
    <source>
        <dbReference type="Pfam" id="PF01494"/>
    </source>
</evidence>
<dbReference type="InterPro" id="IPR036188">
    <property type="entry name" value="FAD/NAD-bd_sf"/>
</dbReference>
<evidence type="ECO:0000256" key="2">
    <source>
        <dbReference type="ARBA" id="ARBA00022630"/>
    </source>
</evidence>
<dbReference type="GO" id="GO:0071949">
    <property type="term" value="F:FAD binding"/>
    <property type="evidence" value="ECO:0007669"/>
    <property type="project" value="InterPro"/>
</dbReference>
<proteinExistence type="predicted"/>
<dbReference type="Gene3D" id="3.50.50.60">
    <property type="entry name" value="FAD/NAD(P)-binding domain"/>
    <property type="match status" value="1"/>
</dbReference>
<keyword evidence="7" id="KW-1185">Reference proteome</keyword>
<dbReference type="AlphaFoldDB" id="A0A2T8FDK0"/>
<dbReference type="EMBL" id="QDGZ01000002">
    <property type="protein sequence ID" value="PVG83773.1"/>
    <property type="molecule type" value="Genomic_DNA"/>
</dbReference>
<organism evidence="6 7">
    <name type="scientific">Nocardioides gansuensis</name>
    <dbReference type="NCBI Taxonomy" id="2138300"/>
    <lineage>
        <taxon>Bacteria</taxon>
        <taxon>Bacillati</taxon>
        <taxon>Actinomycetota</taxon>
        <taxon>Actinomycetes</taxon>
        <taxon>Propionibacteriales</taxon>
        <taxon>Nocardioidaceae</taxon>
        <taxon>Nocardioides</taxon>
    </lineage>
</organism>
<sequence>MVMLRSPTDPSDLAPAQSRCMETTDLDVLVVGAGPTGLTLAIQLISRGVRTRVIDKDPGLPKLSRAIGIQPRTLETLDMMGLAGELLANGHRTTGVSVYFDGRRQVGIDMTYADSDYAFMLHLPQHRTEGVLRSRLAELGGKVESGVELLGFVQDAGAVTTTLRDAEGLKEQVTTAFLAGCDGSHSKVRHILDVPFVGQPYPFDWLLADAELDGVESSDNVHVYWGAGGQALGLIPIDGRLWRVSAPVPGDRGGAPPTLAEIQRLVDARGPGEIVVRDPQTLHCFRCQIRSTDVYRRGRVFLAGDAAHIHAPTGAQGMNLGINDAANLGWKVAHVVLEQAPDSLLDSYGAERYPATQKVMAFTDNMVRFATEPSRIKRALRRARMPLLRLPKIRRHLANRMAQLAIAYPDSPITRPGRVRGLPEPGERMPNIRMRDGRRINEALRDGNHLLAGPDDGLPGRVLIRPDGYVAAIGRDDDSAAIDDYLQTMRVRATSSRYAPASPASPAEALFPPTPPATARHRPPHHRLRARRRVPRPRSPGHRRRRTSRSRKT</sequence>